<evidence type="ECO:0000313" key="1">
    <source>
        <dbReference type="EMBL" id="MBA0972381.1"/>
    </source>
</evidence>
<name>A0A1V8Z0F7_ENTGA</name>
<organism evidence="3 9">
    <name type="scientific">Enterococcus gallinarum</name>
    <dbReference type="NCBI Taxonomy" id="1353"/>
    <lineage>
        <taxon>Bacteria</taxon>
        <taxon>Bacillati</taxon>
        <taxon>Bacillota</taxon>
        <taxon>Bacilli</taxon>
        <taxon>Lactobacillales</taxon>
        <taxon>Enterococcaceae</taxon>
        <taxon>Enterococcus</taxon>
    </lineage>
</organism>
<evidence type="ECO:0000313" key="4">
    <source>
        <dbReference type="EMBL" id="MXS26658.1"/>
    </source>
</evidence>
<reference evidence="1 8" key="3">
    <citation type="submission" date="2020-06" db="EMBL/GenBank/DDBJ databases">
        <title>Crossreactivity between MHC class I-restricted antigens from cancer cells and an enterococcal bacteriophage.</title>
        <authorList>
            <person name="Fluckiger A."/>
            <person name="Daillere R."/>
            <person name="Sassi M."/>
            <person name="Cattoir V."/>
            <person name="Kroemer G."/>
            <person name="Zitvogel L."/>
        </authorList>
    </citation>
    <scope>NUCLEOTIDE SEQUENCE [LARGE SCALE GENOMIC DNA]</scope>
    <source>
        <strain evidence="1 8">EG4</strain>
    </source>
</reference>
<evidence type="ECO:0000313" key="5">
    <source>
        <dbReference type="EMBL" id="QOG25854.1"/>
    </source>
</evidence>
<evidence type="ECO:0000313" key="7">
    <source>
        <dbReference type="Proteomes" id="UP000516696"/>
    </source>
</evidence>
<reference evidence="4 6" key="1">
    <citation type="submission" date="2019-04" db="EMBL/GenBank/DDBJ databases">
        <title>Step-wise assembly of the neonatal virome modulated by breast feeding.</title>
        <authorList>
            <person name="Liang G."/>
            <person name="Bushman F."/>
        </authorList>
    </citation>
    <scope>NUCLEOTIDE SEQUENCE [LARGE SCALE GENOMIC DNA]</scope>
    <source>
        <strain evidence="4 6">E3404</strain>
    </source>
</reference>
<dbReference type="Proteomes" id="UP001241571">
    <property type="component" value="Unassembled WGS sequence"/>
</dbReference>
<dbReference type="EMBL" id="WVTI01000010">
    <property type="protein sequence ID" value="MXS26658.1"/>
    <property type="molecule type" value="Genomic_DNA"/>
</dbReference>
<dbReference type="EMBL" id="JARPZN010000008">
    <property type="protein sequence ID" value="MDT2690907.1"/>
    <property type="molecule type" value="Genomic_DNA"/>
</dbReference>
<dbReference type="EMBL" id="JABXJK010000034">
    <property type="protein sequence ID" value="MBA0972381.1"/>
    <property type="molecule type" value="Genomic_DNA"/>
</dbReference>
<dbReference type="Proteomes" id="UP000571857">
    <property type="component" value="Unassembled WGS sequence"/>
</dbReference>
<accession>A0A1V8Z0F7</accession>
<evidence type="ECO:0000313" key="6">
    <source>
        <dbReference type="Proteomes" id="UP000439965"/>
    </source>
</evidence>
<reference evidence="3" key="4">
    <citation type="submission" date="2023-03" db="EMBL/GenBank/DDBJ databases">
        <authorList>
            <person name="Shen W."/>
            <person name="Cai J."/>
        </authorList>
    </citation>
    <scope>NUCLEOTIDE SEQUENCE</scope>
    <source>
        <strain evidence="3">K69-2</strain>
    </source>
</reference>
<dbReference type="RefSeq" id="WP_003128997.1">
    <property type="nucleotide sequence ID" value="NZ_BSYC01000001.1"/>
</dbReference>
<sequence length="199" mass="23723">MRKQTITKKYLINRLRSHLEEYLYTPITVRKIAKYAKISTQPIYLQFSNMQNYKQAMIDDVLAEIHELSLKKEIEDDPLYTFWLNYYLFASQNRNLFFALFLNDIGCGSYLRDQSLSLFIETMAESEVYQKANCEDIEKLHNESLIFFSGLVLTYVRGENMQAIEEFLQDIKDYFYRTLIDPMYIYREILPQSVIEAGF</sequence>
<protein>
    <submittedName>
        <fullName evidence="3">TetR/AcrR family transcriptional regulator</fullName>
    </submittedName>
</protein>
<evidence type="ECO:0000313" key="2">
    <source>
        <dbReference type="EMBL" id="MDL4936479.1"/>
    </source>
</evidence>
<dbReference type="Proteomes" id="UP001183682">
    <property type="component" value="Unassembled WGS sequence"/>
</dbReference>
<dbReference type="AlphaFoldDB" id="A0A1V8Z0F7"/>
<proteinExistence type="predicted"/>
<dbReference type="InterPro" id="IPR009057">
    <property type="entry name" value="Homeodomain-like_sf"/>
</dbReference>
<dbReference type="EMBL" id="CP050485">
    <property type="protein sequence ID" value="QOG25854.1"/>
    <property type="molecule type" value="Genomic_DNA"/>
</dbReference>
<evidence type="ECO:0000313" key="9">
    <source>
        <dbReference type="Proteomes" id="UP001183682"/>
    </source>
</evidence>
<reference evidence="5 7" key="2">
    <citation type="submission" date="2020-03" db="EMBL/GenBank/DDBJ databases">
        <title>Characterization of ganglioside-mimicking enterococci.</title>
        <authorList>
            <person name="Patry R.T."/>
            <person name="Nothaft H."/>
            <person name="Bridger R."/>
            <person name="Shajahan A."/>
            <person name="Huynh S."/>
            <person name="Sanchez S."/>
            <person name="Azadi P."/>
            <person name="Cooper K."/>
            <person name="Miller W.G."/>
            <person name="Parker C.T."/>
            <person name="Wells L."/>
            <person name="Szymanski C.M."/>
        </authorList>
    </citation>
    <scope>NUCLEOTIDE SEQUENCE [LARGE SCALE GENOMIC DNA]</scope>
    <source>
        <strain evidence="5 7">EGM181</strain>
    </source>
</reference>
<dbReference type="Gene3D" id="1.10.357.10">
    <property type="entry name" value="Tetracycline Repressor, domain 2"/>
    <property type="match status" value="1"/>
</dbReference>
<evidence type="ECO:0000313" key="8">
    <source>
        <dbReference type="Proteomes" id="UP000571857"/>
    </source>
</evidence>
<gene>
    <name evidence="5" type="ORF">EGM181_00395</name>
    <name evidence="4" type="ORF">GTI89_11375</name>
    <name evidence="1" type="ORF">HWH42_07265</name>
    <name evidence="3" type="ORF">P7E30_11935</name>
    <name evidence="2" type="ORF">QRX88_12195</name>
</gene>
<dbReference type="Proteomes" id="UP000439965">
    <property type="component" value="Unassembled WGS sequence"/>
</dbReference>
<reference evidence="2 10" key="5">
    <citation type="submission" date="2023-06" db="EMBL/GenBank/DDBJ databases">
        <title>Acute promotion of culturable opportunistic pathogens and persistent increase of antibiotic resistance following antibiotic exposure in mouse gut microbiota.</title>
        <authorList>
            <person name="Li L."/>
            <person name="Wang B."/>
            <person name="Sun Y."/>
            <person name="Wang M."/>
            <person name="Xu H."/>
        </authorList>
    </citation>
    <scope>NUCLEOTIDE SEQUENCE [LARGE SCALE GENOMIC DNA]</scope>
    <source>
        <strain evidence="2 10">CRI2_2</strain>
    </source>
</reference>
<dbReference type="Proteomes" id="UP000516696">
    <property type="component" value="Chromosome"/>
</dbReference>
<dbReference type="SUPFAM" id="SSF46689">
    <property type="entry name" value="Homeodomain-like"/>
    <property type="match status" value="1"/>
</dbReference>
<evidence type="ECO:0000313" key="3">
    <source>
        <dbReference type="EMBL" id="MDT2690907.1"/>
    </source>
</evidence>
<evidence type="ECO:0000313" key="10">
    <source>
        <dbReference type="Proteomes" id="UP001241571"/>
    </source>
</evidence>
<dbReference type="EMBL" id="JASUBT010000008">
    <property type="protein sequence ID" value="MDL4936479.1"/>
    <property type="molecule type" value="Genomic_DNA"/>
</dbReference>